<accession>A0ABT3CLJ5</accession>
<proteinExistence type="predicted"/>
<sequence>MSADGGQALEVGGDDFDPSNVAAVTPAVQAMREIIAAEVVHKDSLQAHALTAEYAEVHGRYLVYAGATFIDCHATDEATPDLAEDRFHYLLTRIGNMVNLLADRAGADEATVLLDVLSFLDRASKHVGEPGATALRAAQTCLVSHSLVRRGRTPWGIQRSLNRTDMLVANRALGNVLVIVACTSDPECWVDVVAVLLQEAGHILRGQARAAAVSIEHLVEQYFLALAAREACGT</sequence>
<dbReference type="RefSeq" id="WP_264071700.1">
    <property type="nucleotide sequence ID" value="NZ_JACKTY010000050.1"/>
</dbReference>
<keyword evidence="2" id="KW-1185">Reference proteome</keyword>
<evidence type="ECO:0008006" key="3">
    <source>
        <dbReference type="Google" id="ProtNLM"/>
    </source>
</evidence>
<gene>
    <name evidence="1" type="ORF">H7J73_30840</name>
</gene>
<comment type="caution">
    <text evidence="1">The sequence shown here is derived from an EMBL/GenBank/DDBJ whole genome shotgun (WGS) entry which is preliminary data.</text>
</comment>
<organism evidence="1 2">
    <name type="scientific">Mycolicibacterium komossense</name>
    <dbReference type="NCBI Taxonomy" id="1779"/>
    <lineage>
        <taxon>Bacteria</taxon>
        <taxon>Bacillati</taxon>
        <taxon>Actinomycetota</taxon>
        <taxon>Actinomycetes</taxon>
        <taxon>Mycobacteriales</taxon>
        <taxon>Mycobacteriaceae</taxon>
        <taxon>Mycolicibacterium</taxon>
    </lineage>
</organism>
<dbReference type="Proteomes" id="UP001526201">
    <property type="component" value="Unassembled WGS sequence"/>
</dbReference>
<protein>
    <recommendedName>
        <fullName evidence="3">TetR family transcriptional regulator</fullName>
    </recommendedName>
</protein>
<evidence type="ECO:0000313" key="1">
    <source>
        <dbReference type="EMBL" id="MCV7230414.1"/>
    </source>
</evidence>
<reference evidence="1 2" key="1">
    <citation type="journal article" date="2022" name="BMC Genomics">
        <title>Comparative genome analysis of mycobacteria focusing on tRNA and non-coding RNA.</title>
        <authorList>
            <person name="Behra P.R.K."/>
            <person name="Pettersson B.M.F."/>
            <person name="Ramesh M."/>
            <person name="Das S."/>
            <person name="Dasgupta S."/>
            <person name="Kirsebom L.A."/>
        </authorList>
    </citation>
    <scope>NUCLEOTIDE SEQUENCE [LARGE SCALE GENOMIC DNA]</scope>
    <source>
        <strain evidence="1 2">DSM 44078</strain>
    </source>
</reference>
<evidence type="ECO:0000313" key="2">
    <source>
        <dbReference type="Proteomes" id="UP001526201"/>
    </source>
</evidence>
<name>A0ABT3CLJ5_9MYCO</name>
<dbReference type="EMBL" id="JACKTY010000050">
    <property type="protein sequence ID" value="MCV7230414.1"/>
    <property type="molecule type" value="Genomic_DNA"/>
</dbReference>